<dbReference type="PANTHER" id="PTHR10724:SF7">
    <property type="entry name" value="SMALL RIBOSOMAL SUBUNIT PROTEIN BS1C"/>
    <property type="match status" value="1"/>
</dbReference>
<dbReference type="GO" id="GO:0003735">
    <property type="term" value="F:structural constituent of ribosome"/>
    <property type="evidence" value="ECO:0007669"/>
    <property type="project" value="TreeGrafter"/>
</dbReference>
<feature type="domain" description="S1 motif" evidence="5">
    <location>
        <begin position="374"/>
        <end position="442"/>
    </location>
</feature>
<evidence type="ECO:0000259" key="5">
    <source>
        <dbReference type="PROSITE" id="PS50126"/>
    </source>
</evidence>
<dbReference type="GO" id="GO:0006412">
    <property type="term" value="P:translation"/>
    <property type="evidence" value="ECO:0007669"/>
    <property type="project" value="TreeGrafter"/>
</dbReference>
<dbReference type="InterPro" id="IPR012340">
    <property type="entry name" value="NA-bd_OB-fold"/>
</dbReference>
<evidence type="ECO:0000256" key="3">
    <source>
        <dbReference type="ARBA" id="ARBA00023274"/>
    </source>
</evidence>
<dbReference type="GO" id="GO:0003729">
    <property type="term" value="F:mRNA binding"/>
    <property type="evidence" value="ECO:0007669"/>
    <property type="project" value="TreeGrafter"/>
</dbReference>
<dbReference type="SUPFAM" id="SSF50249">
    <property type="entry name" value="Nucleic acid-binding proteins"/>
    <property type="match status" value="6"/>
</dbReference>
<organism evidence="6">
    <name type="scientific">uncultured Campylobacterales bacterium</name>
    <dbReference type="NCBI Taxonomy" id="352960"/>
    <lineage>
        <taxon>Bacteria</taxon>
        <taxon>Pseudomonadati</taxon>
        <taxon>Campylobacterota</taxon>
        <taxon>Epsilonproteobacteria</taxon>
        <taxon>Campylobacterales</taxon>
        <taxon>environmental samples</taxon>
    </lineage>
</organism>
<keyword evidence="2 6" id="KW-0689">Ribosomal protein</keyword>
<feature type="domain" description="S1 motif" evidence="5">
    <location>
        <begin position="459"/>
        <end position="524"/>
    </location>
</feature>
<dbReference type="PRINTS" id="PR00681">
    <property type="entry name" value="RIBOSOMALS1"/>
</dbReference>
<evidence type="ECO:0000256" key="2">
    <source>
        <dbReference type="ARBA" id="ARBA00022980"/>
    </source>
</evidence>
<dbReference type="SMART" id="SM00316">
    <property type="entry name" value="S1"/>
    <property type="match status" value="6"/>
</dbReference>
<feature type="domain" description="S1 motif" evidence="5">
    <location>
        <begin position="287"/>
        <end position="357"/>
    </location>
</feature>
<dbReference type="Pfam" id="PF00575">
    <property type="entry name" value="S1"/>
    <property type="match status" value="5"/>
</dbReference>
<dbReference type="PROSITE" id="PS50126">
    <property type="entry name" value="S1"/>
    <property type="match status" value="5"/>
</dbReference>
<dbReference type="PANTHER" id="PTHR10724">
    <property type="entry name" value="30S RIBOSOMAL PROTEIN S1"/>
    <property type="match status" value="1"/>
</dbReference>
<dbReference type="InterPro" id="IPR035104">
    <property type="entry name" value="Ribosomal_protein_S1-like"/>
</dbReference>
<evidence type="ECO:0000256" key="4">
    <source>
        <dbReference type="ARBA" id="ARBA00025604"/>
    </source>
</evidence>
<dbReference type="CDD" id="cd04465">
    <property type="entry name" value="S1_RPS1_repeat_ec2_hs2"/>
    <property type="match status" value="1"/>
</dbReference>
<accession>A0A6S6SPZ5</accession>
<comment type="similarity">
    <text evidence="1">Belongs to the bacterial ribosomal protein bS1 family.</text>
</comment>
<dbReference type="EMBL" id="CACVAW010000037">
    <property type="protein sequence ID" value="CAA6809331.1"/>
    <property type="molecule type" value="Genomic_DNA"/>
</dbReference>
<dbReference type="GO" id="GO:0022627">
    <property type="term" value="C:cytosolic small ribosomal subunit"/>
    <property type="evidence" value="ECO:0007669"/>
    <property type="project" value="TreeGrafter"/>
</dbReference>
<evidence type="ECO:0000256" key="1">
    <source>
        <dbReference type="ARBA" id="ARBA00006767"/>
    </source>
</evidence>
<name>A0A6S6SPZ5_9BACT</name>
<feature type="domain" description="S1 motif" evidence="5">
    <location>
        <begin position="201"/>
        <end position="270"/>
    </location>
</feature>
<evidence type="ECO:0000313" key="6">
    <source>
        <dbReference type="EMBL" id="CAA6809331.1"/>
    </source>
</evidence>
<dbReference type="Gene3D" id="2.40.50.140">
    <property type="entry name" value="Nucleic acid-binding proteins"/>
    <property type="match status" value="6"/>
</dbReference>
<dbReference type="InterPro" id="IPR003029">
    <property type="entry name" value="S1_domain"/>
</dbReference>
<gene>
    <name evidence="6" type="ORF">HELGO_WM17994</name>
</gene>
<dbReference type="AlphaFoldDB" id="A0A6S6SPZ5"/>
<feature type="domain" description="S1 motif" evidence="5">
    <location>
        <begin position="116"/>
        <end position="180"/>
    </location>
</feature>
<dbReference type="FunFam" id="2.40.50.140:FF:000103">
    <property type="entry name" value="protein RRP5 homolog"/>
    <property type="match status" value="1"/>
</dbReference>
<dbReference type="NCBIfam" id="NF004956">
    <property type="entry name" value="PRK06299.1-6"/>
    <property type="match status" value="1"/>
</dbReference>
<reference evidence="6" key="1">
    <citation type="submission" date="2020-01" db="EMBL/GenBank/DDBJ databases">
        <authorList>
            <person name="Meier V. D."/>
            <person name="Meier V D."/>
        </authorList>
    </citation>
    <scope>NUCLEOTIDE SEQUENCE</scope>
    <source>
        <strain evidence="6">HLG_WM_MAG_12</strain>
    </source>
</reference>
<sequence>MTQVDDKVLENAEQDNFAALLEASFKSNKQQNAIKTAMVVEVRDDVILVDVGQKSEGRLNVLEVQDEDGNISLNTGDELEVVIVGSYNGAPIVSCNKAKAVKKNEEFIKNYNEADEETVEGNVINKNKGGFVVAGEDGVNFFLPKSQVPFKRQEDLVGKNIKALVNKIDKDNNSIVISIKKYITQNIAKKQDKIAEILKTDNIIDGVIKKITSYGMFVDIDDGVEGLVHYTEISHKGSINPSSMYKEGEVVPVKVIKYDQEKGHLSLSIKAATENPWEEIQDNLDVGDTIQVTVNSIEPYGAFVDLGNDVEGFLHISEISWENNLGHPNEYLKLDDEINVEVVEINIEKKRLRVSLKNLLPKPFDLFINNHKTGDTVTGKISSLTDFGAFVKIDGVEGLLHNENISWEKNQKAKDLYKKDEEIEVVIAHINTTDKKISLNRKILSKNPVEEYNSNNKVGDIVTAPISDIKEFGVFLNLGENLDGLIRNEDLGETKKEELEVGQDIECVVDFIDTLKNRIRLSIKKLSRIQERQALKDFNNDEEDNTNTLGDFFK</sequence>
<keyword evidence="3" id="KW-0687">Ribonucleoprotein</keyword>
<protein>
    <submittedName>
        <fullName evidence="6">SSU ribosomal protein S1p</fullName>
    </submittedName>
</protein>
<dbReference type="InterPro" id="IPR050437">
    <property type="entry name" value="Ribos_protein_bS1-like"/>
</dbReference>
<comment type="function">
    <text evidence="4">Binds mRNA; thus facilitating recognition of the initiation point. It is needed to translate mRNA with a short Shine-Dalgarno (SD) purine-rich sequence.</text>
</comment>
<proteinExistence type="inferred from homology"/>